<evidence type="ECO:0000256" key="7">
    <source>
        <dbReference type="ARBA" id="ARBA00022989"/>
    </source>
</evidence>
<dbReference type="EMBL" id="MCGR01000029">
    <property type="protein sequence ID" value="ORY78481.1"/>
    <property type="molecule type" value="Genomic_DNA"/>
</dbReference>
<keyword evidence="4 11" id="KW-0812">Transmembrane</keyword>
<keyword evidence="8" id="KW-0342">GTP-binding</keyword>
<evidence type="ECO:0000256" key="10">
    <source>
        <dbReference type="ARBA" id="ARBA00023170"/>
    </source>
</evidence>
<dbReference type="Pfam" id="PF09439">
    <property type="entry name" value="SRPRB"/>
    <property type="match status" value="1"/>
</dbReference>
<reference evidence="12 13" key="1">
    <citation type="submission" date="2016-07" db="EMBL/GenBank/DDBJ databases">
        <title>Pervasive Adenine N6-methylation of Active Genes in Fungi.</title>
        <authorList>
            <consortium name="DOE Joint Genome Institute"/>
            <person name="Mondo S.J."/>
            <person name="Dannebaum R.O."/>
            <person name="Kuo R.C."/>
            <person name="Labutti K."/>
            <person name="Haridas S."/>
            <person name="Kuo A."/>
            <person name="Salamov A."/>
            <person name="Ahrendt S.R."/>
            <person name="Lipzen A."/>
            <person name="Sullivan W."/>
            <person name="Andreopoulos W.B."/>
            <person name="Clum A."/>
            <person name="Lindquist E."/>
            <person name="Daum C."/>
            <person name="Ramamoorthy G.K."/>
            <person name="Gryganskyi A."/>
            <person name="Culley D."/>
            <person name="Magnuson J.K."/>
            <person name="James T.Y."/>
            <person name="O'Malley M.A."/>
            <person name="Stajich J.E."/>
            <person name="Spatafora J.W."/>
            <person name="Visel A."/>
            <person name="Grigoriev I.V."/>
        </authorList>
    </citation>
    <scope>NUCLEOTIDE SEQUENCE [LARGE SCALE GENOMIC DNA]</scope>
    <source>
        <strain evidence="12 13">62-1032</strain>
    </source>
</reference>
<keyword evidence="7 11" id="KW-1133">Transmembrane helix</keyword>
<organism evidence="12 13">
    <name type="scientific">Leucosporidium creatinivorum</name>
    <dbReference type="NCBI Taxonomy" id="106004"/>
    <lineage>
        <taxon>Eukaryota</taxon>
        <taxon>Fungi</taxon>
        <taxon>Dikarya</taxon>
        <taxon>Basidiomycota</taxon>
        <taxon>Pucciniomycotina</taxon>
        <taxon>Microbotryomycetes</taxon>
        <taxon>Leucosporidiales</taxon>
        <taxon>Leucosporidium</taxon>
    </lineage>
</organism>
<evidence type="ECO:0000256" key="1">
    <source>
        <dbReference type="ARBA" id="ARBA00004389"/>
    </source>
</evidence>
<sequence length="359" mass="37502">MASVPHPTPEVLSLVSPGSLSPLRIFISLLVLLVFLLVALFSPKSPKKGPKGARTLLLVGPLASGKTALFSKVLYGAAPPTHTSIKENEAVVKARWEEATAPVAAEKGDLKLEDDSSAAAVSHALTTPLHLVDTPGHPRLRARSLAHFLPAADGVVFTIDGQTGLSGKSVRDAAEHLHLLLSLLSLLPPSHPAPPVLILLTKSDLLSSTSSSTSSPSPAASKPKSLTLTLDRARQSLAREMERRRLASTSSSTLAGAGARLEGLEAIPASASSASLVQTILGAFGLGSKSTLGGGGGETAVVGLPEDEAEVFDKGEAFAFEGSFEWSKLEEMGVKVEWAVASVKAREGTKKWWEWVEGL</sequence>
<evidence type="ECO:0000313" key="12">
    <source>
        <dbReference type="EMBL" id="ORY78481.1"/>
    </source>
</evidence>
<keyword evidence="13" id="KW-1185">Reference proteome</keyword>
<dbReference type="Proteomes" id="UP000193467">
    <property type="component" value="Unassembled WGS sequence"/>
</dbReference>
<evidence type="ECO:0000256" key="5">
    <source>
        <dbReference type="ARBA" id="ARBA00022741"/>
    </source>
</evidence>
<feature type="transmembrane region" description="Helical" evidence="11">
    <location>
        <begin position="20"/>
        <end position="41"/>
    </location>
</feature>
<comment type="subcellular location">
    <subcellularLocation>
        <location evidence="1">Endoplasmic reticulum membrane</location>
        <topology evidence="1">Single-pass membrane protein</topology>
    </subcellularLocation>
</comment>
<evidence type="ECO:0000256" key="11">
    <source>
        <dbReference type="SAM" id="Phobius"/>
    </source>
</evidence>
<dbReference type="InterPro" id="IPR027417">
    <property type="entry name" value="P-loop_NTPase"/>
</dbReference>
<evidence type="ECO:0000256" key="6">
    <source>
        <dbReference type="ARBA" id="ARBA00022824"/>
    </source>
</evidence>
<gene>
    <name evidence="12" type="ORF">BCR35DRAFT_305124</name>
</gene>
<comment type="similarity">
    <text evidence="2">Belongs to the SRP receptor beta subunit family.</text>
</comment>
<comment type="caution">
    <text evidence="12">The sequence shown here is derived from an EMBL/GenBank/DDBJ whole genome shotgun (WGS) entry which is preliminary data.</text>
</comment>
<evidence type="ECO:0000256" key="4">
    <source>
        <dbReference type="ARBA" id="ARBA00022692"/>
    </source>
</evidence>
<dbReference type="Gene3D" id="3.40.50.300">
    <property type="entry name" value="P-loop containing nucleotide triphosphate hydrolases"/>
    <property type="match status" value="1"/>
</dbReference>
<evidence type="ECO:0000256" key="9">
    <source>
        <dbReference type="ARBA" id="ARBA00023136"/>
    </source>
</evidence>
<keyword evidence="6" id="KW-0256">Endoplasmic reticulum</keyword>
<keyword evidence="10" id="KW-0675">Receptor</keyword>
<accession>A0A1Y2F3M3</accession>
<dbReference type="GO" id="GO:0005789">
    <property type="term" value="C:endoplasmic reticulum membrane"/>
    <property type="evidence" value="ECO:0007669"/>
    <property type="project" value="UniProtKB-SubCell"/>
</dbReference>
<dbReference type="OrthoDB" id="41266at2759"/>
<keyword evidence="5" id="KW-0547">Nucleotide-binding</keyword>
<dbReference type="InterPro" id="IPR019009">
    <property type="entry name" value="SRP_receptor_beta_su"/>
</dbReference>
<evidence type="ECO:0000256" key="3">
    <source>
        <dbReference type="ARBA" id="ARBA00020256"/>
    </source>
</evidence>
<dbReference type="InParanoid" id="A0A1Y2F3M3"/>
<keyword evidence="9 11" id="KW-0472">Membrane</keyword>
<dbReference type="AlphaFoldDB" id="A0A1Y2F3M3"/>
<name>A0A1Y2F3M3_9BASI</name>
<dbReference type="STRING" id="106004.A0A1Y2F3M3"/>
<evidence type="ECO:0000313" key="13">
    <source>
        <dbReference type="Proteomes" id="UP000193467"/>
    </source>
</evidence>
<evidence type="ECO:0000256" key="8">
    <source>
        <dbReference type="ARBA" id="ARBA00023134"/>
    </source>
</evidence>
<evidence type="ECO:0000256" key="2">
    <source>
        <dbReference type="ARBA" id="ARBA00005619"/>
    </source>
</evidence>
<proteinExistence type="inferred from homology"/>
<protein>
    <recommendedName>
        <fullName evidence="3">Signal recognition particle receptor subunit beta</fullName>
    </recommendedName>
</protein>
<dbReference type="GO" id="GO:0005525">
    <property type="term" value="F:GTP binding"/>
    <property type="evidence" value="ECO:0007669"/>
    <property type="project" value="UniProtKB-KW"/>
</dbReference>
<dbReference type="SUPFAM" id="SSF52540">
    <property type="entry name" value="P-loop containing nucleoside triphosphate hydrolases"/>
    <property type="match status" value="1"/>
</dbReference>